<evidence type="ECO:0000256" key="1">
    <source>
        <dbReference type="SAM" id="MobiDB-lite"/>
    </source>
</evidence>
<name>A0ABD2TVZ8_9SOLN</name>
<accession>A0ABD2TVZ8</accession>
<evidence type="ECO:0000313" key="3">
    <source>
        <dbReference type="Proteomes" id="UP001627284"/>
    </source>
</evidence>
<dbReference type="Proteomes" id="UP001627284">
    <property type="component" value="Unassembled WGS sequence"/>
</dbReference>
<dbReference type="EMBL" id="JBJKTR010000009">
    <property type="protein sequence ID" value="KAL3360225.1"/>
    <property type="molecule type" value="Genomic_DNA"/>
</dbReference>
<comment type="caution">
    <text evidence="2">The sequence shown here is derived from an EMBL/GenBank/DDBJ whole genome shotgun (WGS) entry which is preliminary data.</text>
</comment>
<feature type="region of interest" description="Disordered" evidence="1">
    <location>
        <begin position="47"/>
        <end position="72"/>
    </location>
</feature>
<feature type="non-terminal residue" evidence="2">
    <location>
        <position position="1"/>
    </location>
</feature>
<evidence type="ECO:0000313" key="2">
    <source>
        <dbReference type="EMBL" id="KAL3360225.1"/>
    </source>
</evidence>
<proteinExistence type="predicted"/>
<feature type="compositionally biased region" description="Basic residues" evidence="1">
    <location>
        <begin position="54"/>
        <end position="65"/>
    </location>
</feature>
<reference evidence="2 3" key="1">
    <citation type="submission" date="2024-05" db="EMBL/GenBank/DDBJ databases">
        <title>De novo assembly of an allotetraploid wild potato.</title>
        <authorList>
            <person name="Hosaka A.J."/>
        </authorList>
    </citation>
    <scope>NUCLEOTIDE SEQUENCE [LARGE SCALE GENOMIC DNA]</scope>
    <source>
        <tissue evidence="2">Young leaves</tissue>
    </source>
</reference>
<keyword evidence="3" id="KW-1185">Reference proteome</keyword>
<sequence>YNSNSKTLPAYTNIRTVAIPADPIPFPFQFQRYDTINNNLTVPKQPPASVFLFPKRKPKTSRQRQSKMSTNNNFLCNNRPLCSSSGFSGILDEISYQTQLLPGKDFEFGNLWGIPN</sequence>
<organism evidence="2 3">
    <name type="scientific">Solanum stoloniferum</name>
    <dbReference type="NCBI Taxonomy" id="62892"/>
    <lineage>
        <taxon>Eukaryota</taxon>
        <taxon>Viridiplantae</taxon>
        <taxon>Streptophyta</taxon>
        <taxon>Embryophyta</taxon>
        <taxon>Tracheophyta</taxon>
        <taxon>Spermatophyta</taxon>
        <taxon>Magnoliopsida</taxon>
        <taxon>eudicotyledons</taxon>
        <taxon>Gunneridae</taxon>
        <taxon>Pentapetalae</taxon>
        <taxon>asterids</taxon>
        <taxon>lamiids</taxon>
        <taxon>Solanales</taxon>
        <taxon>Solanaceae</taxon>
        <taxon>Solanoideae</taxon>
        <taxon>Solaneae</taxon>
        <taxon>Solanum</taxon>
    </lineage>
</organism>
<protein>
    <submittedName>
        <fullName evidence="2">Uncharacterized protein</fullName>
    </submittedName>
</protein>
<gene>
    <name evidence="2" type="ORF">AABB24_016633</name>
</gene>
<dbReference type="AlphaFoldDB" id="A0ABD2TVZ8"/>